<reference evidence="2" key="2">
    <citation type="submission" date="2022-12" db="EMBL/GenBank/DDBJ databases">
        <title>Genome of R. gnavus strain RSHDN_120.</title>
        <authorList>
            <person name="Abdugheni R."/>
        </authorList>
    </citation>
    <scope>NUCLEOTIDE SEQUENCE</scope>
    <source>
        <strain evidence="2">RSHDN_120</strain>
    </source>
</reference>
<evidence type="ECO:0000313" key="2">
    <source>
        <dbReference type="EMBL" id="MDE1204217.1"/>
    </source>
</evidence>
<evidence type="ECO:0000313" key="1">
    <source>
        <dbReference type="EMBL" id="MCB5620857.1"/>
    </source>
</evidence>
<accession>A0AAJ1EWC7</accession>
<sequence length="210" mass="23825">MKKGKKGWLLLMAFTTWAVLIAGCGKWTGNKQDKVPEVTMAGSDTENMENPENSQSTPLPDIQELTYYVHGTMMELIRSVSLIRQGEKALVRIEPWDGEEEELFDYPVDAETLDKARRVLETYDVASWAGFRGSDPNVLDGYSMSFQVEFVDGSRIEAFGENKFPKNYHDVFSELDDLTVEAKNAFYEEQVFFLSPCLIPSEPAIHYCVP</sequence>
<gene>
    <name evidence="1" type="ORF">LIQ08_17145</name>
    <name evidence="2" type="ORF">O4N78_11715</name>
</gene>
<evidence type="ECO:0000313" key="3">
    <source>
        <dbReference type="Proteomes" id="UP001297370"/>
    </source>
</evidence>
<protein>
    <recommendedName>
        <fullName evidence="4">Lipoprotein</fullName>
    </recommendedName>
</protein>
<dbReference type="RefSeq" id="WP_173867691.1">
    <property type="nucleotide sequence ID" value="NZ_BAABXJ010000001.1"/>
</dbReference>
<organism evidence="1 3">
    <name type="scientific">Mediterraneibacter gnavus</name>
    <name type="common">Ruminococcus gnavus</name>
    <dbReference type="NCBI Taxonomy" id="33038"/>
    <lineage>
        <taxon>Bacteria</taxon>
        <taxon>Bacillati</taxon>
        <taxon>Bacillota</taxon>
        <taxon>Clostridia</taxon>
        <taxon>Lachnospirales</taxon>
        <taxon>Lachnospiraceae</taxon>
        <taxon>Mediterraneibacter</taxon>
    </lineage>
</organism>
<reference evidence="1" key="1">
    <citation type="submission" date="2021-10" db="EMBL/GenBank/DDBJ databases">
        <title>Collection of gut derived symbiotic bacterial strains cultured from healthy donors.</title>
        <authorList>
            <person name="Lin H."/>
            <person name="Littmann E."/>
            <person name="Claire K."/>
            <person name="Pamer E."/>
        </authorList>
    </citation>
    <scope>NUCLEOTIDE SEQUENCE</scope>
    <source>
        <strain evidence="1">MSK.23.18</strain>
    </source>
</reference>
<dbReference type="EMBL" id="JAJBOM010000038">
    <property type="protein sequence ID" value="MCB5620857.1"/>
    <property type="molecule type" value="Genomic_DNA"/>
</dbReference>
<proteinExistence type="predicted"/>
<dbReference type="AlphaFoldDB" id="A0AAJ1EWC7"/>
<dbReference type="PROSITE" id="PS51257">
    <property type="entry name" value="PROKAR_LIPOPROTEIN"/>
    <property type="match status" value="1"/>
</dbReference>
<name>A0AAJ1EWC7_MEDGN</name>
<dbReference type="Proteomes" id="UP001297370">
    <property type="component" value="Unassembled WGS sequence"/>
</dbReference>
<comment type="caution">
    <text evidence="1">The sequence shown here is derived from an EMBL/GenBank/DDBJ whole genome shotgun (WGS) entry which is preliminary data.</text>
</comment>
<evidence type="ECO:0008006" key="4">
    <source>
        <dbReference type="Google" id="ProtNLM"/>
    </source>
</evidence>
<dbReference type="Proteomes" id="UP001149331">
    <property type="component" value="Unassembled WGS sequence"/>
</dbReference>
<dbReference type="EMBL" id="JAPZEG010000013">
    <property type="protein sequence ID" value="MDE1204217.1"/>
    <property type="molecule type" value="Genomic_DNA"/>
</dbReference>